<dbReference type="InterPro" id="IPR032466">
    <property type="entry name" value="Metal_Hydrolase"/>
</dbReference>
<proteinExistence type="predicted"/>
<gene>
    <name evidence="4" type="ORF">G7078_03060</name>
</gene>
<dbReference type="Proteomes" id="UP000502502">
    <property type="component" value="Chromosome"/>
</dbReference>
<keyword evidence="5" id="KW-1185">Reference proteome</keyword>
<dbReference type="Pfam" id="PF01979">
    <property type="entry name" value="Amidohydro_1"/>
    <property type="match status" value="1"/>
</dbReference>
<dbReference type="InterPro" id="IPR032710">
    <property type="entry name" value="NTF2-like_dom_sf"/>
</dbReference>
<feature type="domain" description="Amidohydrolase-related" evidence="2">
    <location>
        <begin position="78"/>
        <end position="450"/>
    </location>
</feature>
<feature type="domain" description="SnoaL-like" evidence="3">
    <location>
        <begin position="465"/>
        <end position="564"/>
    </location>
</feature>
<evidence type="ECO:0000313" key="5">
    <source>
        <dbReference type="Proteomes" id="UP000502502"/>
    </source>
</evidence>
<dbReference type="Gene3D" id="3.20.20.140">
    <property type="entry name" value="Metal-dependent hydrolases"/>
    <property type="match status" value="1"/>
</dbReference>
<dbReference type="SUPFAM" id="SSF54427">
    <property type="entry name" value="NTF2-like"/>
    <property type="match status" value="1"/>
</dbReference>
<dbReference type="GO" id="GO:0016810">
    <property type="term" value="F:hydrolase activity, acting on carbon-nitrogen (but not peptide) bonds"/>
    <property type="evidence" value="ECO:0007669"/>
    <property type="project" value="InterPro"/>
</dbReference>
<feature type="chain" id="PRO_5026278601" evidence="1">
    <location>
        <begin position="21"/>
        <end position="578"/>
    </location>
</feature>
<accession>A0A6G7ZLU0</accession>
<dbReference type="Pfam" id="PF12680">
    <property type="entry name" value="SnoaL_2"/>
    <property type="match status" value="1"/>
</dbReference>
<dbReference type="SUPFAM" id="SSF51338">
    <property type="entry name" value="Composite domain of metallo-dependent hydrolases"/>
    <property type="match status" value="1"/>
</dbReference>
<dbReference type="KEGG" id="ssin:G7078_03060"/>
<sequence length="578" mass="61184">MKRILLWAILAGIAAPAATAAPQVTALVGGTIVDGNGGAAIKDGVILLQGDRILATGPRSTVAIPKGATRVDVSGKWLTPGLIDAHVHFFQSGGLYTRPDGVDLTKVVPYAKDIERSKARLDETFARYLASGVTTVVDAGGPLWNFEVRRRAMASGRAPRVAVAGPLIATEPTEPQKHLGVDDRPIISAANVEEAQRLARAQLAYKPELIKIWGIGSGASGAAKLRDITRAVVAVAHPAGVRVAVHATELLNAQAALDGGADILVHSVDDAALTPKFIGDLKAGNHVYVTTAVVGEGYGDAFKGRPELLPIERKLGDPVIIQSLYEIPAAFAEKVAGLLPPSSIKQILVNAKTLVDSGVRVAAGTDAGNIGTLHGPAIHRELQLLSTAGLTPAQVLTAATRDAGFVYASKPDIGLIRPGYRADVLVLDADPLADVANLQKIATVWSRGKAIDPATLLPDTPESVVQRQLERYNAHDLDGFLGTYADEAQIFDLPHTKPSMSGKATMREVYGKLFAKYPQVHCRVANRIVEGRFVTDQEVCTDGSNKPPMHAGATYEVVNGAILRVWFTDPQAPFDDNK</sequence>
<evidence type="ECO:0000259" key="2">
    <source>
        <dbReference type="Pfam" id="PF01979"/>
    </source>
</evidence>
<dbReference type="InterPro" id="IPR006680">
    <property type="entry name" value="Amidohydro-rel"/>
</dbReference>
<dbReference type="Gene3D" id="3.10.450.50">
    <property type="match status" value="1"/>
</dbReference>
<dbReference type="EMBL" id="CP049871">
    <property type="protein sequence ID" value="QIL01866.1"/>
    <property type="molecule type" value="Genomic_DNA"/>
</dbReference>
<keyword evidence="4" id="KW-0378">Hydrolase</keyword>
<dbReference type="InterPro" id="IPR051781">
    <property type="entry name" value="Metallo-dep_Hydrolase"/>
</dbReference>
<evidence type="ECO:0000259" key="3">
    <source>
        <dbReference type="Pfam" id="PF12680"/>
    </source>
</evidence>
<dbReference type="PANTHER" id="PTHR43135:SF3">
    <property type="entry name" value="ALPHA-D-RIBOSE 1-METHYLPHOSPHONATE 5-TRIPHOSPHATE DIPHOSPHATASE"/>
    <property type="match status" value="1"/>
</dbReference>
<protein>
    <submittedName>
        <fullName evidence="4">Amidohydrolase family protein</fullName>
    </submittedName>
</protein>
<dbReference type="AlphaFoldDB" id="A0A6G7ZLU0"/>
<name>A0A6G7ZLU0_9SPHN</name>
<dbReference type="InterPro" id="IPR011059">
    <property type="entry name" value="Metal-dep_hydrolase_composite"/>
</dbReference>
<feature type="signal peptide" evidence="1">
    <location>
        <begin position="1"/>
        <end position="20"/>
    </location>
</feature>
<keyword evidence="1" id="KW-0732">Signal</keyword>
<dbReference type="PANTHER" id="PTHR43135">
    <property type="entry name" value="ALPHA-D-RIBOSE 1-METHYLPHOSPHONATE 5-TRIPHOSPHATE DIPHOSPHATASE"/>
    <property type="match status" value="1"/>
</dbReference>
<reference evidence="4 5" key="1">
    <citation type="submission" date="2020-03" db="EMBL/GenBank/DDBJ databases">
        <title>Sphingomonas sp. nov., isolated from fish.</title>
        <authorList>
            <person name="Hyun D.-W."/>
            <person name="Bae J.-W."/>
        </authorList>
    </citation>
    <scope>NUCLEOTIDE SEQUENCE [LARGE SCALE GENOMIC DNA]</scope>
    <source>
        <strain evidence="4 5">HDW15C</strain>
    </source>
</reference>
<evidence type="ECO:0000313" key="4">
    <source>
        <dbReference type="EMBL" id="QIL01866.1"/>
    </source>
</evidence>
<dbReference type="InterPro" id="IPR037401">
    <property type="entry name" value="SnoaL-like"/>
</dbReference>
<dbReference type="Gene3D" id="2.30.40.10">
    <property type="entry name" value="Urease, subunit C, domain 1"/>
    <property type="match status" value="1"/>
</dbReference>
<evidence type="ECO:0000256" key="1">
    <source>
        <dbReference type="SAM" id="SignalP"/>
    </source>
</evidence>
<dbReference type="SUPFAM" id="SSF51556">
    <property type="entry name" value="Metallo-dependent hydrolases"/>
    <property type="match status" value="1"/>
</dbReference>
<dbReference type="RefSeq" id="WP_166092875.1">
    <property type="nucleotide sequence ID" value="NZ_CP049871.1"/>
</dbReference>
<organism evidence="4 5">
    <name type="scientific">Sphingomonas sinipercae</name>
    <dbReference type="NCBI Taxonomy" id="2714944"/>
    <lineage>
        <taxon>Bacteria</taxon>
        <taxon>Pseudomonadati</taxon>
        <taxon>Pseudomonadota</taxon>
        <taxon>Alphaproteobacteria</taxon>
        <taxon>Sphingomonadales</taxon>
        <taxon>Sphingomonadaceae</taxon>
        <taxon>Sphingomonas</taxon>
    </lineage>
</organism>